<sequence length="139" mass="15468">MLGLILELCGTEVEVHTEAHCSHILEGRSVHHTWSTLGSKPSTKRLHCPIQQQQPRKRGCVQLKQGSRRPTSSFFQHNSSVQEVAKRSGPARADVTRPSTNTAFKHTHTLAAKREVLGEEYGVMGWSRRTSSTWTPAAT</sequence>
<dbReference type="AlphaFoldDB" id="A0A0S3TD89"/>
<gene>
    <name evidence="2" type="primary">Vigan.UMG011100</name>
    <name evidence="2" type="ORF">VIGAN_UM011100</name>
</gene>
<protein>
    <submittedName>
        <fullName evidence="2">Uncharacterized protein</fullName>
    </submittedName>
</protein>
<organism evidence="2">
    <name type="scientific">Vigna angularis var. angularis</name>
    <dbReference type="NCBI Taxonomy" id="157739"/>
    <lineage>
        <taxon>Eukaryota</taxon>
        <taxon>Viridiplantae</taxon>
        <taxon>Streptophyta</taxon>
        <taxon>Embryophyta</taxon>
        <taxon>Tracheophyta</taxon>
        <taxon>Spermatophyta</taxon>
        <taxon>Magnoliopsida</taxon>
        <taxon>eudicotyledons</taxon>
        <taxon>Gunneridae</taxon>
        <taxon>Pentapetalae</taxon>
        <taxon>rosids</taxon>
        <taxon>fabids</taxon>
        <taxon>Fabales</taxon>
        <taxon>Fabaceae</taxon>
        <taxon>Papilionoideae</taxon>
        <taxon>50 kb inversion clade</taxon>
        <taxon>NPAAA clade</taxon>
        <taxon>indigoferoid/millettioid clade</taxon>
        <taxon>Phaseoleae</taxon>
        <taxon>Vigna</taxon>
    </lineage>
</organism>
<evidence type="ECO:0000256" key="1">
    <source>
        <dbReference type="SAM" id="MobiDB-lite"/>
    </source>
</evidence>
<name>A0A0S3TD89_PHAAN</name>
<proteinExistence type="predicted"/>
<feature type="region of interest" description="Disordered" evidence="1">
    <location>
        <begin position="51"/>
        <end position="99"/>
    </location>
</feature>
<feature type="compositionally biased region" description="Polar residues" evidence="1">
    <location>
        <begin position="64"/>
        <end position="82"/>
    </location>
</feature>
<reference evidence="2" key="1">
    <citation type="journal article" date="2015" name="Sci. Rep.">
        <title>The power of single molecule real-time sequencing technology in the de novo assembly of a eukaryotic genome.</title>
        <authorList>
            <person name="Sakai H."/>
            <person name="Naito K."/>
            <person name="Ogiso-Tanaka E."/>
            <person name="Takahashi Y."/>
            <person name="Iseki K."/>
            <person name="Muto C."/>
            <person name="Satou K."/>
            <person name="Teruya K."/>
            <person name="Shiroma A."/>
            <person name="Shimoji M."/>
            <person name="Hirano T."/>
            <person name="Itoh T."/>
            <person name="Kaga A."/>
            <person name="Tomooka N."/>
        </authorList>
    </citation>
    <scope>NUCLEOTIDE SEQUENCE</scope>
</reference>
<evidence type="ECO:0000313" key="2">
    <source>
        <dbReference type="EMBL" id="BAU03098.1"/>
    </source>
</evidence>
<dbReference type="EMBL" id="AP015077">
    <property type="protein sequence ID" value="BAU03098.1"/>
    <property type="molecule type" value="Genomic_DNA"/>
</dbReference>
<accession>A0A0S3TD89</accession>